<gene>
    <name evidence="11" type="ORF">V9T40_012920</name>
</gene>
<evidence type="ECO:0000256" key="3">
    <source>
        <dbReference type="ARBA" id="ARBA00022676"/>
    </source>
</evidence>
<keyword evidence="3" id="KW-0328">Glycosyltransferase</keyword>
<evidence type="ECO:0000256" key="6">
    <source>
        <dbReference type="ARBA" id="ARBA00022968"/>
    </source>
</evidence>
<dbReference type="Gene3D" id="3.90.550.50">
    <property type="match status" value="2"/>
</dbReference>
<comment type="caution">
    <text evidence="11">The sequence shown here is derived from an EMBL/GenBank/DDBJ whole genome shotgun (WGS) entry which is preliminary data.</text>
</comment>
<evidence type="ECO:0008006" key="13">
    <source>
        <dbReference type="Google" id="ProtNLM"/>
    </source>
</evidence>
<keyword evidence="4" id="KW-0808">Transferase</keyword>
<evidence type="ECO:0000256" key="9">
    <source>
        <dbReference type="ARBA" id="ARBA00023136"/>
    </source>
</evidence>
<dbReference type="GO" id="GO:0000139">
    <property type="term" value="C:Golgi membrane"/>
    <property type="evidence" value="ECO:0007669"/>
    <property type="project" value="UniProtKB-SubCell"/>
</dbReference>
<reference evidence="11 12" key="1">
    <citation type="submission" date="2024-03" db="EMBL/GenBank/DDBJ databases">
        <title>Adaptation during the transition from Ophiocordyceps entomopathogen to insect associate is accompanied by gene loss and intensified selection.</title>
        <authorList>
            <person name="Ward C.M."/>
            <person name="Onetto C.A."/>
            <person name="Borneman A.R."/>
        </authorList>
    </citation>
    <scope>NUCLEOTIDE SEQUENCE [LARGE SCALE GENOMIC DNA]</scope>
    <source>
        <strain evidence="11">AWRI1</strain>
        <tissue evidence="11">Single Adult Female</tissue>
    </source>
</reference>
<comment type="subcellular location">
    <subcellularLocation>
        <location evidence="1">Golgi apparatus membrane</location>
        <topology evidence="1">Single-pass type II membrane protein</topology>
    </subcellularLocation>
</comment>
<keyword evidence="6" id="KW-0735">Signal-anchor</keyword>
<keyword evidence="10" id="KW-0325">Glycoprotein</keyword>
<name>A0AAN9XZW5_9HEMI</name>
<dbReference type="FunFam" id="3.90.550.50:FF:000001">
    <property type="entry name" value="Hexosyltransferase"/>
    <property type="match status" value="2"/>
</dbReference>
<evidence type="ECO:0000256" key="4">
    <source>
        <dbReference type="ARBA" id="ARBA00022679"/>
    </source>
</evidence>
<accession>A0AAN9XZW5</accession>
<evidence type="ECO:0000256" key="2">
    <source>
        <dbReference type="ARBA" id="ARBA00008661"/>
    </source>
</evidence>
<dbReference type="Pfam" id="PF01762">
    <property type="entry name" value="Galactosyl_T"/>
    <property type="match status" value="2"/>
</dbReference>
<dbReference type="GO" id="GO:0016758">
    <property type="term" value="F:hexosyltransferase activity"/>
    <property type="evidence" value="ECO:0007669"/>
    <property type="project" value="InterPro"/>
</dbReference>
<sequence>MHISFHFRSHKFSDLEKLSFPSTNFSHSISSKLTKYLYEAGQLIANADLCPNLGNNMKLMILVISAPDHTDRRMAIRQTWGLYCRNHNIGFGFLVGVHPKPSKNDITQTEQRTYGDLILTRNVDSFNNLTLKSVSLLEWVDTYCSLVPFVLKADDDVFINIPQLLTLLEKQQKVKRSIFGLLRRGERPAREISSKYSMSKSEYKPDIYPDYLLGPGYLMTQDSIHDLYRQALDMPYMKLEDVYITGLVASLMGIKIVNVKRFIHYSPKISFNMTEIKLTKDMYEGGQLITNADLCPNLGNNMKLMILVISAPDHTDRRMAIRQTWGFYCRHHNIGFGFLVGVHPHPSKNDITKTEQHTYGDLIQTRNVDSFNNLTLKLVSLLEWVDTYCSLVPFVLRADDDVFINIPQLLSLLEKQRKAKRSIFGRILRETRPIRKVNSKYSVSKSEYVPDVYPNYLSGPGYLMTQDSVHDLYRQALNMPYLKIDDMFITGLTASRMGIKIVNVNQFIKFHDIIPLKTTQMRKTITIHGITPRKQFLIWARMSPNL</sequence>
<evidence type="ECO:0000313" key="11">
    <source>
        <dbReference type="EMBL" id="KAK7576634.1"/>
    </source>
</evidence>
<keyword evidence="9" id="KW-0472">Membrane</keyword>
<dbReference type="GO" id="GO:0006493">
    <property type="term" value="P:protein O-linked glycosylation"/>
    <property type="evidence" value="ECO:0007669"/>
    <property type="project" value="TreeGrafter"/>
</dbReference>
<keyword evidence="12" id="KW-1185">Reference proteome</keyword>
<keyword evidence="8" id="KW-0333">Golgi apparatus</keyword>
<proteinExistence type="inferred from homology"/>
<evidence type="ECO:0000256" key="1">
    <source>
        <dbReference type="ARBA" id="ARBA00004323"/>
    </source>
</evidence>
<dbReference type="AlphaFoldDB" id="A0AAN9XZW5"/>
<dbReference type="InterPro" id="IPR002659">
    <property type="entry name" value="Glyco_trans_31"/>
</dbReference>
<dbReference type="EMBL" id="JBBCAQ010000036">
    <property type="protein sequence ID" value="KAK7576634.1"/>
    <property type="molecule type" value="Genomic_DNA"/>
</dbReference>
<evidence type="ECO:0000256" key="10">
    <source>
        <dbReference type="ARBA" id="ARBA00023180"/>
    </source>
</evidence>
<organism evidence="11 12">
    <name type="scientific">Parthenolecanium corni</name>
    <dbReference type="NCBI Taxonomy" id="536013"/>
    <lineage>
        <taxon>Eukaryota</taxon>
        <taxon>Metazoa</taxon>
        <taxon>Ecdysozoa</taxon>
        <taxon>Arthropoda</taxon>
        <taxon>Hexapoda</taxon>
        <taxon>Insecta</taxon>
        <taxon>Pterygota</taxon>
        <taxon>Neoptera</taxon>
        <taxon>Paraneoptera</taxon>
        <taxon>Hemiptera</taxon>
        <taxon>Sternorrhyncha</taxon>
        <taxon>Coccoidea</taxon>
        <taxon>Coccidae</taxon>
        <taxon>Parthenolecanium</taxon>
    </lineage>
</organism>
<keyword evidence="7" id="KW-1133">Transmembrane helix</keyword>
<keyword evidence="5" id="KW-0812">Transmembrane</keyword>
<dbReference type="Proteomes" id="UP001367676">
    <property type="component" value="Unassembled WGS sequence"/>
</dbReference>
<dbReference type="PANTHER" id="PTHR11214:SF379">
    <property type="entry name" value="HEXOSYLTRANSFERASE-RELATED"/>
    <property type="match status" value="1"/>
</dbReference>
<evidence type="ECO:0000313" key="12">
    <source>
        <dbReference type="Proteomes" id="UP001367676"/>
    </source>
</evidence>
<evidence type="ECO:0000256" key="5">
    <source>
        <dbReference type="ARBA" id="ARBA00022692"/>
    </source>
</evidence>
<comment type="similarity">
    <text evidence="2">Belongs to the glycosyltransferase 31 family.</text>
</comment>
<evidence type="ECO:0000256" key="8">
    <source>
        <dbReference type="ARBA" id="ARBA00023034"/>
    </source>
</evidence>
<dbReference type="PANTHER" id="PTHR11214">
    <property type="entry name" value="BETA-1,3-N-ACETYLGLUCOSAMINYLTRANSFERASE"/>
    <property type="match status" value="1"/>
</dbReference>
<protein>
    <recommendedName>
        <fullName evidence="13">Hexosyltransferase</fullName>
    </recommendedName>
</protein>
<evidence type="ECO:0000256" key="7">
    <source>
        <dbReference type="ARBA" id="ARBA00022989"/>
    </source>
</evidence>